<protein>
    <submittedName>
        <fullName evidence="1">Uncharacterized protein</fullName>
    </submittedName>
</protein>
<dbReference type="AlphaFoldDB" id="A0AA40BW86"/>
<comment type="caution">
    <text evidence="1">The sequence shown here is derived from an EMBL/GenBank/DDBJ whole genome shotgun (WGS) entry which is preliminary data.</text>
</comment>
<organism evidence="1 2">
    <name type="scientific">Bombardia bombarda</name>
    <dbReference type="NCBI Taxonomy" id="252184"/>
    <lineage>
        <taxon>Eukaryota</taxon>
        <taxon>Fungi</taxon>
        <taxon>Dikarya</taxon>
        <taxon>Ascomycota</taxon>
        <taxon>Pezizomycotina</taxon>
        <taxon>Sordariomycetes</taxon>
        <taxon>Sordariomycetidae</taxon>
        <taxon>Sordariales</taxon>
        <taxon>Lasiosphaeriaceae</taxon>
        <taxon>Bombardia</taxon>
    </lineage>
</organism>
<name>A0AA40BW86_9PEZI</name>
<sequence>MACQLPERLPVGRLVPSTLNAMHGISLIFGGRCTRDNGGPRGTVLDKPRSKDLHLTCGPAHSLSAVAFLFFKVRSLHRDLGRGGISTGQGSILKIERHVLFVRLPGTVDVELCDRSRMASGRPSIAKTCGVEPRHCSWRAASADLSYLLRQAYPSSPQHVTSLELGVNSVSSNRKQNFNNMSSTSYYCEYFTTTVWSVRLKGAWHVAHPMLS</sequence>
<keyword evidence="2" id="KW-1185">Reference proteome</keyword>
<proteinExistence type="predicted"/>
<dbReference type="EMBL" id="JAULSR010000006">
    <property type="protein sequence ID" value="KAK0615998.1"/>
    <property type="molecule type" value="Genomic_DNA"/>
</dbReference>
<gene>
    <name evidence="1" type="ORF">B0T17DRAFT_363761</name>
</gene>
<accession>A0AA40BW86</accession>
<evidence type="ECO:0000313" key="2">
    <source>
        <dbReference type="Proteomes" id="UP001174934"/>
    </source>
</evidence>
<evidence type="ECO:0000313" key="1">
    <source>
        <dbReference type="EMBL" id="KAK0615998.1"/>
    </source>
</evidence>
<reference evidence="1" key="1">
    <citation type="submission" date="2023-06" db="EMBL/GenBank/DDBJ databases">
        <title>Genome-scale phylogeny and comparative genomics of the fungal order Sordariales.</title>
        <authorList>
            <consortium name="Lawrence Berkeley National Laboratory"/>
            <person name="Hensen N."/>
            <person name="Bonometti L."/>
            <person name="Westerberg I."/>
            <person name="Brannstrom I.O."/>
            <person name="Guillou S."/>
            <person name="Cros-Aarteil S."/>
            <person name="Calhoun S."/>
            <person name="Haridas S."/>
            <person name="Kuo A."/>
            <person name="Mondo S."/>
            <person name="Pangilinan J."/>
            <person name="Riley R."/>
            <person name="LaButti K."/>
            <person name="Andreopoulos B."/>
            <person name="Lipzen A."/>
            <person name="Chen C."/>
            <person name="Yanf M."/>
            <person name="Daum C."/>
            <person name="Ng V."/>
            <person name="Clum A."/>
            <person name="Steindorff A."/>
            <person name="Ohm R."/>
            <person name="Martin F."/>
            <person name="Silar P."/>
            <person name="Natvig D."/>
            <person name="Lalanne C."/>
            <person name="Gautier V."/>
            <person name="Ament-velasquez S.L."/>
            <person name="Kruys A."/>
            <person name="Hutchinson M.I."/>
            <person name="Powell A.J."/>
            <person name="Barry K."/>
            <person name="Miller A.N."/>
            <person name="Grigoriev I.V."/>
            <person name="Debuchy R."/>
            <person name="Gladieux P."/>
            <person name="Thoren M.H."/>
            <person name="Johannesson H."/>
        </authorList>
    </citation>
    <scope>NUCLEOTIDE SEQUENCE</scope>
    <source>
        <strain evidence="1">SMH3391-2</strain>
    </source>
</reference>
<dbReference type="Proteomes" id="UP001174934">
    <property type="component" value="Unassembled WGS sequence"/>
</dbReference>